<dbReference type="EMBL" id="CM055095">
    <property type="protein sequence ID" value="KAJ7557752.1"/>
    <property type="molecule type" value="Genomic_DNA"/>
</dbReference>
<organism evidence="1 2">
    <name type="scientific">Diphasiastrum complanatum</name>
    <name type="common">Issler's clubmoss</name>
    <name type="synonym">Lycopodium complanatum</name>
    <dbReference type="NCBI Taxonomy" id="34168"/>
    <lineage>
        <taxon>Eukaryota</taxon>
        <taxon>Viridiplantae</taxon>
        <taxon>Streptophyta</taxon>
        <taxon>Embryophyta</taxon>
        <taxon>Tracheophyta</taxon>
        <taxon>Lycopodiopsida</taxon>
        <taxon>Lycopodiales</taxon>
        <taxon>Lycopodiaceae</taxon>
        <taxon>Lycopodioideae</taxon>
        <taxon>Diphasiastrum</taxon>
    </lineage>
</organism>
<accession>A0ACC2DUB0</accession>
<sequence length="274" mass="31343">MAEAFGVHASQQHLPLPLGYVRAPSWPNNRQRPRTVHQQTNYANLLPVRDVCVHAAGIPMVARKKGPAICSGTQRACYSLNQKTTQIKGDKLRDLEISTVPQQFASTQAQLLLELVNRETEAQLQQLKSAVPASRLVPNTIPKSKQTILKKRHSESFHYQPPDLGRVDFENWLKKRNKKRQPSQHVVLSAFGRTIGNDLVNQKIGKRSDESNENYEKNRYSTKGMKSARKDVMDKLHNYRINAQARLLLEKRAVSYMKEREERLEAAVQKSMRK</sequence>
<evidence type="ECO:0000313" key="2">
    <source>
        <dbReference type="Proteomes" id="UP001162992"/>
    </source>
</evidence>
<proteinExistence type="predicted"/>
<dbReference type="Proteomes" id="UP001162992">
    <property type="component" value="Chromosome 4"/>
</dbReference>
<protein>
    <submittedName>
        <fullName evidence="1">Uncharacterized protein</fullName>
    </submittedName>
</protein>
<evidence type="ECO:0000313" key="1">
    <source>
        <dbReference type="EMBL" id="KAJ7557752.1"/>
    </source>
</evidence>
<reference evidence="2" key="1">
    <citation type="journal article" date="2024" name="Proc. Natl. Acad. Sci. U.S.A.">
        <title>Extraordinary preservation of gene collinearity over three hundred million years revealed in homosporous lycophytes.</title>
        <authorList>
            <person name="Li C."/>
            <person name="Wickell D."/>
            <person name="Kuo L.Y."/>
            <person name="Chen X."/>
            <person name="Nie B."/>
            <person name="Liao X."/>
            <person name="Peng D."/>
            <person name="Ji J."/>
            <person name="Jenkins J."/>
            <person name="Williams M."/>
            <person name="Shu S."/>
            <person name="Plott C."/>
            <person name="Barry K."/>
            <person name="Rajasekar S."/>
            <person name="Grimwood J."/>
            <person name="Han X."/>
            <person name="Sun S."/>
            <person name="Hou Z."/>
            <person name="He W."/>
            <person name="Dai G."/>
            <person name="Sun C."/>
            <person name="Schmutz J."/>
            <person name="Leebens-Mack J.H."/>
            <person name="Li F.W."/>
            <person name="Wang L."/>
        </authorList>
    </citation>
    <scope>NUCLEOTIDE SEQUENCE [LARGE SCALE GENOMIC DNA]</scope>
    <source>
        <strain evidence="2">cv. PW_Plant_1</strain>
    </source>
</reference>
<comment type="caution">
    <text evidence="1">The sequence shown here is derived from an EMBL/GenBank/DDBJ whole genome shotgun (WGS) entry which is preliminary data.</text>
</comment>
<gene>
    <name evidence="1" type="ORF">O6H91_04G008000</name>
</gene>
<name>A0ACC2DUB0_DIPCM</name>
<keyword evidence="2" id="KW-1185">Reference proteome</keyword>